<evidence type="ECO:0000313" key="3">
    <source>
        <dbReference type="EMBL" id="MDM0043771.1"/>
    </source>
</evidence>
<reference evidence="3" key="1">
    <citation type="submission" date="2023-06" db="EMBL/GenBank/DDBJ databases">
        <authorList>
            <person name="Jiang Y."/>
            <person name="Liu Q."/>
        </authorList>
    </citation>
    <scope>NUCLEOTIDE SEQUENCE</scope>
    <source>
        <strain evidence="3">CGMCC 1.12089</strain>
    </source>
</reference>
<dbReference type="CDD" id="cd00093">
    <property type="entry name" value="HTH_XRE"/>
    <property type="match status" value="1"/>
</dbReference>
<dbReference type="SMART" id="SM00530">
    <property type="entry name" value="HTH_XRE"/>
    <property type="match status" value="1"/>
</dbReference>
<dbReference type="EMBL" id="JASZYV010000001">
    <property type="protein sequence ID" value="MDM0043771.1"/>
    <property type="molecule type" value="Genomic_DNA"/>
</dbReference>
<proteinExistence type="inferred from homology"/>
<name>A0ABT7N746_9BURK</name>
<dbReference type="PANTHER" id="PTHR43236">
    <property type="entry name" value="ANTITOXIN HIGA1"/>
    <property type="match status" value="1"/>
</dbReference>
<feature type="domain" description="HTH cro/C1-type" evidence="2">
    <location>
        <begin position="18"/>
        <end position="68"/>
    </location>
</feature>
<dbReference type="InterPro" id="IPR052345">
    <property type="entry name" value="Rad_response_metalloprotease"/>
</dbReference>
<dbReference type="Gene3D" id="1.10.260.40">
    <property type="entry name" value="lambda repressor-like DNA-binding domains"/>
    <property type="match status" value="1"/>
</dbReference>
<dbReference type="RefSeq" id="WP_286658852.1">
    <property type="nucleotide sequence ID" value="NZ_JASZYV010000001.1"/>
</dbReference>
<evidence type="ECO:0000259" key="2">
    <source>
        <dbReference type="PROSITE" id="PS50943"/>
    </source>
</evidence>
<dbReference type="Gene3D" id="1.10.10.2910">
    <property type="match status" value="1"/>
</dbReference>
<gene>
    <name evidence="3" type="ORF">QTH91_04685</name>
</gene>
<dbReference type="Pfam" id="PF06114">
    <property type="entry name" value="Peptidase_M78"/>
    <property type="match status" value="1"/>
</dbReference>
<accession>A0ABT7N746</accession>
<dbReference type="PANTHER" id="PTHR43236:SF1">
    <property type="entry name" value="BLL7220 PROTEIN"/>
    <property type="match status" value="1"/>
</dbReference>
<dbReference type="InterPro" id="IPR010982">
    <property type="entry name" value="Lambda_DNA-bd_dom_sf"/>
</dbReference>
<sequence length="360" mass="40428">MMQELEGFFRPEMVGLRRRMLGMSQADLVLATGISQGMISKIEQGVKAPSGEHLEKLATAMDCRLSFFFQAEREYGPPMSAHPMYRKKASVGQKVLDKVIAELSVRLGHVRVLLNAVEFTPELPLPQYDADEYAGQIEEVAAMVRRAWYVPRGPIRSLIEFVERAGILVVLSDMEAAHIDGASYQVAGMPPVIFLNRSLPSDRLRFSLAHELGHIVLHRFPSPEMEQQANEFAAAFLMPREDIAGELKGMTLTKAAQLKPYWKVSMGALIVRAKILGRVDEGSYSWLWRQMAMQGYRTREPASLDFAPEQPSLAPALLANLTENMGYEREDVEQALHLSFDEISRLYGIKPPISGLRRVK</sequence>
<evidence type="ECO:0000313" key="4">
    <source>
        <dbReference type="Proteomes" id="UP001174908"/>
    </source>
</evidence>
<comment type="caution">
    <text evidence="3">The sequence shown here is derived from an EMBL/GenBank/DDBJ whole genome shotgun (WGS) entry which is preliminary data.</text>
</comment>
<protein>
    <submittedName>
        <fullName evidence="3">ImmA/IrrE family metallo-endopeptidase</fullName>
    </submittedName>
</protein>
<dbReference type="Proteomes" id="UP001174908">
    <property type="component" value="Unassembled WGS sequence"/>
</dbReference>
<evidence type="ECO:0000256" key="1">
    <source>
        <dbReference type="ARBA" id="ARBA00007227"/>
    </source>
</evidence>
<dbReference type="InterPro" id="IPR010359">
    <property type="entry name" value="IrrE_HExxH"/>
</dbReference>
<dbReference type="SUPFAM" id="SSF47413">
    <property type="entry name" value="lambda repressor-like DNA-binding domains"/>
    <property type="match status" value="1"/>
</dbReference>
<organism evidence="3 4">
    <name type="scientific">Variovorax dokdonensis</name>
    <dbReference type="NCBI Taxonomy" id="344883"/>
    <lineage>
        <taxon>Bacteria</taxon>
        <taxon>Pseudomonadati</taxon>
        <taxon>Pseudomonadota</taxon>
        <taxon>Betaproteobacteria</taxon>
        <taxon>Burkholderiales</taxon>
        <taxon>Comamonadaceae</taxon>
        <taxon>Variovorax</taxon>
    </lineage>
</organism>
<dbReference type="Pfam" id="PF01381">
    <property type="entry name" value="HTH_3"/>
    <property type="match status" value="1"/>
</dbReference>
<keyword evidence="4" id="KW-1185">Reference proteome</keyword>
<comment type="similarity">
    <text evidence="1">Belongs to the short-chain fatty acyl-CoA assimilation regulator (ScfR) family.</text>
</comment>
<dbReference type="PROSITE" id="PS50943">
    <property type="entry name" value="HTH_CROC1"/>
    <property type="match status" value="1"/>
</dbReference>
<dbReference type="InterPro" id="IPR001387">
    <property type="entry name" value="Cro/C1-type_HTH"/>
</dbReference>